<dbReference type="Gene3D" id="1.20.1070.10">
    <property type="entry name" value="Rhodopsin 7-helix transmembrane proteins"/>
    <property type="match status" value="1"/>
</dbReference>
<evidence type="ECO:0000259" key="9">
    <source>
        <dbReference type="PROSITE" id="PS50262"/>
    </source>
</evidence>
<accession>A0A6J2VQD0</accession>
<dbReference type="SMART" id="SM00385">
    <property type="entry name" value="CYCLIN"/>
    <property type="match status" value="2"/>
</dbReference>
<reference evidence="11" key="1">
    <citation type="submission" date="2025-08" db="UniProtKB">
        <authorList>
            <consortium name="RefSeq"/>
        </authorList>
    </citation>
    <scope>IDENTIFICATION</scope>
</reference>
<feature type="region of interest" description="Disordered" evidence="7">
    <location>
        <begin position="306"/>
        <end position="329"/>
    </location>
</feature>
<dbReference type="PROSITE" id="PS50262">
    <property type="entry name" value="G_PROTEIN_RECEP_F1_2"/>
    <property type="match status" value="1"/>
</dbReference>
<dbReference type="SMART" id="SM01332">
    <property type="entry name" value="Cyclin_C"/>
    <property type="match status" value="1"/>
</dbReference>
<dbReference type="GO" id="GO:0016020">
    <property type="term" value="C:membrane"/>
    <property type="evidence" value="ECO:0007669"/>
    <property type="project" value="UniProtKB-SubCell"/>
</dbReference>
<dbReference type="PRINTS" id="PR00237">
    <property type="entry name" value="GPCRRHODOPSN"/>
</dbReference>
<feature type="transmembrane region" description="Helical" evidence="8">
    <location>
        <begin position="497"/>
        <end position="518"/>
    </location>
</feature>
<evidence type="ECO:0000256" key="4">
    <source>
        <dbReference type="ARBA" id="ARBA00023127"/>
    </source>
</evidence>
<keyword evidence="2 8" id="KW-0812">Transmembrane</keyword>
<dbReference type="GO" id="GO:0004930">
    <property type="term" value="F:G protein-coupled receptor activity"/>
    <property type="evidence" value="ECO:0007669"/>
    <property type="project" value="InterPro"/>
</dbReference>
<gene>
    <name evidence="11" type="primary">LOC115814641</name>
</gene>
<protein>
    <submittedName>
        <fullName evidence="11">Cyclin-L2-like</fullName>
    </submittedName>
</protein>
<dbReference type="OrthoDB" id="10264655at2759"/>
<dbReference type="Pfam" id="PF00001">
    <property type="entry name" value="7tm_1"/>
    <property type="match status" value="1"/>
</dbReference>
<dbReference type="InterPro" id="IPR043198">
    <property type="entry name" value="Cyclin/Ssn8"/>
</dbReference>
<feature type="transmembrane region" description="Helical" evidence="8">
    <location>
        <begin position="648"/>
        <end position="669"/>
    </location>
</feature>
<dbReference type="Gene3D" id="1.10.472.10">
    <property type="entry name" value="Cyclin-like"/>
    <property type="match status" value="2"/>
</dbReference>
<feature type="compositionally biased region" description="Low complexity" evidence="7">
    <location>
        <begin position="307"/>
        <end position="323"/>
    </location>
</feature>
<feature type="domain" description="G-protein coupled receptors family 1 profile" evidence="9">
    <location>
        <begin position="388"/>
        <end position="666"/>
    </location>
</feature>
<dbReference type="Proteomes" id="UP000504632">
    <property type="component" value="Chromosome 6"/>
</dbReference>
<organism evidence="10 11">
    <name type="scientific">Chanos chanos</name>
    <name type="common">Milkfish</name>
    <name type="synonym">Mugil chanos</name>
    <dbReference type="NCBI Taxonomy" id="29144"/>
    <lineage>
        <taxon>Eukaryota</taxon>
        <taxon>Metazoa</taxon>
        <taxon>Chordata</taxon>
        <taxon>Craniata</taxon>
        <taxon>Vertebrata</taxon>
        <taxon>Euteleostomi</taxon>
        <taxon>Actinopterygii</taxon>
        <taxon>Neopterygii</taxon>
        <taxon>Teleostei</taxon>
        <taxon>Ostariophysi</taxon>
        <taxon>Gonorynchiformes</taxon>
        <taxon>Chanidae</taxon>
        <taxon>Chanos</taxon>
    </lineage>
</organism>
<dbReference type="SUPFAM" id="SSF81321">
    <property type="entry name" value="Family A G protein-coupled receptor-like"/>
    <property type="match status" value="1"/>
</dbReference>
<keyword evidence="5 8" id="KW-0472">Membrane</keyword>
<evidence type="ECO:0000256" key="1">
    <source>
        <dbReference type="ARBA" id="ARBA00004370"/>
    </source>
</evidence>
<dbReference type="GO" id="GO:0016538">
    <property type="term" value="F:cyclin-dependent protein serine/threonine kinase regulator activity"/>
    <property type="evidence" value="ECO:0007669"/>
    <property type="project" value="InterPro"/>
</dbReference>
<dbReference type="FunFam" id="1.10.472.10:FF:000031">
    <property type="entry name" value="cyclin-L1-1-like isoform X1"/>
    <property type="match status" value="1"/>
</dbReference>
<keyword evidence="10" id="KW-1185">Reference proteome</keyword>
<feature type="transmembrane region" description="Helical" evidence="8">
    <location>
        <begin position="567"/>
        <end position="587"/>
    </location>
</feature>
<dbReference type="InterPro" id="IPR006671">
    <property type="entry name" value="Cyclin_N"/>
</dbReference>
<dbReference type="InterPro" id="IPR013763">
    <property type="entry name" value="Cyclin-like_dom"/>
</dbReference>
<comment type="similarity">
    <text evidence="6">Belongs to the cyclin family.</text>
</comment>
<evidence type="ECO:0000313" key="11">
    <source>
        <dbReference type="RefSeq" id="XP_030633411.1"/>
    </source>
</evidence>
<dbReference type="RefSeq" id="XP_030633411.1">
    <property type="nucleotide sequence ID" value="XM_030777551.1"/>
</dbReference>
<dbReference type="InterPro" id="IPR036915">
    <property type="entry name" value="Cyclin-like_sf"/>
</dbReference>
<name>A0A6J2VQD0_CHACN</name>
<proteinExistence type="inferred from homology"/>
<evidence type="ECO:0000256" key="6">
    <source>
        <dbReference type="RuleBase" id="RU000383"/>
    </source>
</evidence>
<dbReference type="SUPFAM" id="SSF47954">
    <property type="entry name" value="Cyclin-like"/>
    <property type="match status" value="2"/>
</dbReference>
<sequence length="683" mass="76043">MSAGDLRIPGEGILIGDKLYSAVLLTLENCILPLERLLRSPSSEHGLPSDTEEQLRIRGCEMIQAAGILLRLPQVAMATGQILFQRFFYCKSFVRHCAESVAMACVHLASKIEEEPRRVRDVLNVFHYLKHSEGDRKPGPMPLDASYINLKSQVIKAERRVLKELGFCVHVKHPHKIIVMYLQVLECEKNTKLVQMSWNYMNDSLRTDVFLRYKAETVACACIYLSARSLQIPLPDQPPWFLLFGATEEELRDISGRILRLYTLPSVPLSTLLRQVEVCRQALEAQSAKAKRGGGSLLAVGTPTLDPPSSFSPGSKAASPAGAQQNRESTVSEIALKNVCRKLANGERRIRLSRSDERREPVGMGLRLYVSPAQTAFYIIFVMLGIIGNAVVVSVVGEGVIREPGGGRSSDMILVNMAFSNLMVSVMRNSLLIISDLGLELYSSKGWCQFLMGVWVWLRSVNVWSTFFLSAFHFQTLRRVAPPVVNLHGPRGPPRSLLAGFALIWIVNLMYSIPAFIFSTSGDQNTTETLMLVSSTTRPLLGCIWNFATPNSGLIYATTSMVIHETLPILLMCISNMGSLLTLYSHARLRKPEHMSQDAPIIRRVPAERRAAKVILALVMLFITSWGTSIISVNYFNYNRGSSTEFLLVISRFANITFIALSPIVLAVGHRRLRSVIKSVLSH</sequence>
<feature type="transmembrane region" description="Helical" evidence="8">
    <location>
        <begin position="614"/>
        <end position="636"/>
    </location>
</feature>
<dbReference type="InParanoid" id="A0A6J2VQD0"/>
<dbReference type="InterPro" id="IPR000276">
    <property type="entry name" value="GPCR_Rhodpsn"/>
</dbReference>
<dbReference type="GeneID" id="115814641"/>
<dbReference type="CDD" id="cd00637">
    <property type="entry name" value="7tm_classA_rhodopsin-like"/>
    <property type="match status" value="1"/>
</dbReference>
<keyword evidence="3 8" id="KW-1133">Transmembrane helix</keyword>
<evidence type="ECO:0000256" key="3">
    <source>
        <dbReference type="ARBA" id="ARBA00022989"/>
    </source>
</evidence>
<evidence type="ECO:0000256" key="2">
    <source>
        <dbReference type="ARBA" id="ARBA00022692"/>
    </source>
</evidence>
<dbReference type="GO" id="GO:0006357">
    <property type="term" value="P:regulation of transcription by RNA polymerase II"/>
    <property type="evidence" value="ECO:0007669"/>
    <property type="project" value="InterPro"/>
</dbReference>
<dbReference type="PANTHER" id="PTHR10026">
    <property type="entry name" value="CYCLIN"/>
    <property type="match status" value="1"/>
</dbReference>
<evidence type="ECO:0000256" key="7">
    <source>
        <dbReference type="SAM" id="MobiDB-lite"/>
    </source>
</evidence>
<evidence type="ECO:0000256" key="5">
    <source>
        <dbReference type="ARBA" id="ARBA00023136"/>
    </source>
</evidence>
<feature type="transmembrane region" description="Helical" evidence="8">
    <location>
        <begin position="376"/>
        <end position="401"/>
    </location>
</feature>
<evidence type="ECO:0000313" key="10">
    <source>
        <dbReference type="Proteomes" id="UP000504632"/>
    </source>
</evidence>
<dbReference type="Pfam" id="PF00134">
    <property type="entry name" value="Cyclin_N"/>
    <property type="match status" value="1"/>
</dbReference>
<dbReference type="InterPro" id="IPR017452">
    <property type="entry name" value="GPCR_Rhodpsn_7TM"/>
</dbReference>
<dbReference type="InterPro" id="IPR004367">
    <property type="entry name" value="Cyclin_C-dom"/>
</dbReference>
<dbReference type="AlphaFoldDB" id="A0A6J2VQD0"/>
<evidence type="ECO:0000256" key="8">
    <source>
        <dbReference type="SAM" id="Phobius"/>
    </source>
</evidence>
<feature type="transmembrane region" description="Helical" evidence="8">
    <location>
        <begin position="454"/>
        <end position="476"/>
    </location>
</feature>
<comment type="subcellular location">
    <subcellularLocation>
        <location evidence="1">Membrane</location>
    </subcellularLocation>
</comment>
<keyword evidence="4 6" id="KW-0195">Cyclin</keyword>